<proteinExistence type="predicted"/>
<sequence length="284" mass="30523">MGALSTEELIRQSPRLGSLPDIVGELNAAADDPQSSVTDLAAIISRDPALSARLLAIVNSPWYGLRGEVADIERAVSLAGTQQLRFLALSTVIVRQFTNLPNALVTMDTFWKHSFTCAVAARALAESSGERDLERHFLGGLLHDIGSLLIYTTLPSLAKEAILHARSQNQPIYQAEQLILGFDHAEAGGALLRHWGLPESLAAAVEGHHELGDPGHFGREKALVHLANGIANAIHPSNTLFRQPLNSDPAAWELAGLDTDQLDATLASMDERVAKAMGVFYFAA</sequence>
<dbReference type="Proteomes" id="UP000198611">
    <property type="component" value="Unassembled WGS sequence"/>
</dbReference>
<dbReference type="Pfam" id="PF08668">
    <property type="entry name" value="HDOD"/>
    <property type="match status" value="1"/>
</dbReference>
<dbReference type="Gene3D" id="1.10.3210.10">
    <property type="entry name" value="Hypothetical protein af1432"/>
    <property type="match status" value="1"/>
</dbReference>
<dbReference type="STRING" id="1123397.SAMN05660831_01658"/>
<dbReference type="InterPro" id="IPR003607">
    <property type="entry name" value="HD/PDEase_dom"/>
</dbReference>
<dbReference type="AlphaFoldDB" id="A0A1I1SCZ4"/>
<dbReference type="CDD" id="cd00077">
    <property type="entry name" value="HDc"/>
    <property type="match status" value="1"/>
</dbReference>
<feature type="domain" description="HDOD" evidence="1">
    <location>
        <begin position="16"/>
        <end position="211"/>
    </location>
</feature>
<dbReference type="PANTHER" id="PTHR33525">
    <property type="match status" value="1"/>
</dbReference>
<gene>
    <name evidence="2" type="ORF">SAMN05660831_01658</name>
</gene>
<keyword evidence="3" id="KW-1185">Reference proteome</keyword>
<name>A0A1I1SCZ4_9GAMM</name>
<dbReference type="PANTHER" id="PTHR33525:SF3">
    <property type="entry name" value="RIBONUCLEASE Y"/>
    <property type="match status" value="1"/>
</dbReference>
<accession>A0A1I1SCZ4</accession>
<dbReference type="InterPro" id="IPR013976">
    <property type="entry name" value="HDOD"/>
</dbReference>
<dbReference type="EMBL" id="FOMJ01000005">
    <property type="protein sequence ID" value="SFD44346.1"/>
    <property type="molecule type" value="Genomic_DNA"/>
</dbReference>
<dbReference type="InterPro" id="IPR052340">
    <property type="entry name" value="RNase_Y/CdgJ"/>
</dbReference>
<dbReference type="RefSeq" id="WP_093428301.1">
    <property type="nucleotide sequence ID" value="NZ_FOMJ01000005.1"/>
</dbReference>
<evidence type="ECO:0000313" key="3">
    <source>
        <dbReference type="Proteomes" id="UP000198611"/>
    </source>
</evidence>
<protein>
    <submittedName>
        <fullName evidence="2">HD-like signal output (HDOD) domain, no enzymatic activity</fullName>
    </submittedName>
</protein>
<organism evidence="2 3">
    <name type="scientific">Thiohalospira halophila DSM 15071</name>
    <dbReference type="NCBI Taxonomy" id="1123397"/>
    <lineage>
        <taxon>Bacteria</taxon>
        <taxon>Pseudomonadati</taxon>
        <taxon>Pseudomonadota</taxon>
        <taxon>Gammaproteobacteria</taxon>
        <taxon>Thiohalospirales</taxon>
        <taxon>Thiohalospiraceae</taxon>
        <taxon>Thiohalospira</taxon>
    </lineage>
</organism>
<evidence type="ECO:0000313" key="2">
    <source>
        <dbReference type="EMBL" id="SFD44346.1"/>
    </source>
</evidence>
<dbReference type="SUPFAM" id="SSF109604">
    <property type="entry name" value="HD-domain/PDEase-like"/>
    <property type="match status" value="1"/>
</dbReference>
<evidence type="ECO:0000259" key="1">
    <source>
        <dbReference type="PROSITE" id="PS51833"/>
    </source>
</evidence>
<dbReference type="PROSITE" id="PS51833">
    <property type="entry name" value="HDOD"/>
    <property type="match status" value="1"/>
</dbReference>
<dbReference type="OrthoDB" id="9770715at2"/>
<reference evidence="2 3" key="1">
    <citation type="submission" date="2016-10" db="EMBL/GenBank/DDBJ databases">
        <authorList>
            <person name="de Groot N.N."/>
        </authorList>
    </citation>
    <scope>NUCLEOTIDE SEQUENCE [LARGE SCALE GENOMIC DNA]</scope>
    <source>
        <strain evidence="2 3">HL3</strain>
    </source>
</reference>